<dbReference type="SUPFAM" id="SSF81383">
    <property type="entry name" value="F-box domain"/>
    <property type="match status" value="1"/>
</dbReference>
<dbReference type="VEuPathDB" id="FungiDB:CC1G_06326"/>
<dbReference type="SUPFAM" id="SSF52047">
    <property type="entry name" value="RNI-like"/>
    <property type="match status" value="1"/>
</dbReference>
<dbReference type="EMBL" id="AACS02000004">
    <property type="protein sequence ID" value="EAU85613.2"/>
    <property type="molecule type" value="Genomic_DNA"/>
</dbReference>
<dbReference type="InterPro" id="IPR036047">
    <property type="entry name" value="F-box-like_dom_sf"/>
</dbReference>
<evidence type="ECO:0000313" key="1">
    <source>
        <dbReference type="EMBL" id="EAU85613.2"/>
    </source>
</evidence>
<dbReference type="RefSeq" id="XP_001836241.2">
    <property type="nucleotide sequence ID" value="XM_001836189.2"/>
</dbReference>
<gene>
    <name evidence="1" type="ORF">CC1G_06326</name>
</gene>
<dbReference type="GeneID" id="6012782"/>
<keyword evidence="2" id="KW-1185">Reference proteome</keyword>
<comment type="caution">
    <text evidence="1">The sequence shown here is derived from an EMBL/GenBank/DDBJ whole genome shotgun (WGS) entry which is preliminary data.</text>
</comment>
<proteinExistence type="predicted"/>
<dbReference type="OMA" id="MTIHASI"/>
<dbReference type="Gene3D" id="1.20.1280.50">
    <property type="match status" value="1"/>
</dbReference>
<evidence type="ECO:0000313" key="2">
    <source>
        <dbReference type="Proteomes" id="UP000001861"/>
    </source>
</evidence>
<dbReference type="InterPro" id="IPR032675">
    <property type="entry name" value="LRR_dom_sf"/>
</dbReference>
<organism evidence="1 2">
    <name type="scientific">Coprinopsis cinerea (strain Okayama-7 / 130 / ATCC MYA-4618 / FGSC 9003)</name>
    <name type="common">Inky cap fungus</name>
    <name type="synonym">Hormographiella aspergillata</name>
    <dbReference type="NCBI Taxonomy" id="240176"/>
    <lineage>
        <taxon>Eukaryota</taxon>
        <taxon>Fungi</taxon>
        <taxon>Dikarya</taxon>
        <taxon>Basidiomycota</taxon>
        <taxon>Agaricomycotina</taxon>
        <taxon>Agaricomycetes</taxon>
        <taxon>Agaricomycetidae</taxon>
        <taxon>Agaricales</taxon>
        <taxon>Agaricineae</taxon>
        <taxon>Psathyrellaceae</taxon>
        <taxon>Coprinopsis</taxon>
    </lineage>
</organism>
<protein>
    <submittedName>
        <fullName evidence="1">Uncharacterized protein</fullName>
    </submittedName>
</protein>
<dbReference type="Proteomes" id="UP000001861">
    <property type="component" value="Unassembled WGS sequence"/>
</dbReference>
<dbReference type="KEGG" id="cci:CC1G_06326"/>
<dbReference type="HOGENOM" id="CLU_660586_0_0_1"/>
<reference evidence="1 2" key="1">
    <citation type="journal article" date="2010" name="Proc. Natl. Acad. Sci. U.S.A.">
        <title>Insights into evolution of multicellular fungi from the assembled chromosomes of the mushroom Coprinopsis cinerea (Coprinus cinereus).</title>
        <authorList>
            <person name="Stajich J.E."/>
            <person name="Wilke S.K."/>
            <person name="Ahren D."/>
            <person name="Au C.H."/>
            <person name="Birren B.W."/>
            <person name="Borodovsky M."/>
            <person name="Burns C."/>
            <person name="Canback B."/>
            <person name="Casselton L.A."/>
            <person name="Cheng C.K."/>
            <person name="Deng J."/>
            <person name="Dietrich F.S."/>
            <person name="Fargo D.C."/>
            <person name="Farman M.L."/>
            <person name="Gathman A.C."/>
            <person name="Goldberg J."/>
            <person name="Guigo R."/>
            <person name="Hoegger P.J."/>
            <person name="Hooker J.B."/>
            <person name="Huggins A."/>
            <person name="James T.Y."/>
            <person name="Kamada T."/>
            <person name="Kilaru S."/>
            <person name="Kodira C."/>
            <person name="Kues U."/>
            <person name="Kupfer D."/>
            <person name="Kwan H.S."/>
            <person name="Lomsadze A."/>
            <person name="Li W."/>
            <person name="Lilly W.W."/>
            <person name="Ma L.J."/>
            <person name="Mackey A.J."/>
            <person name="Manning G."/>
            <person name="Martin F."/>
            <person name="Muraguchi H."/>
            <person name="Natvig D.O."/>
            <person name="Palmerini H."/>
            <person name="Ramesh M.A."/>
            <person name="Rehmeyer C.J."/>
            <person name="Roe B.A."/>
            <person name="Shenoy N."/>
            <person name="Stanke M."/>
            <person name="Ter-Hovhannisyan V."/>
            <person name="Tunlid A."/>
            <person name="Velagapudi R."/>
            <person name="Vision T.J."/>
            <person name="Zeng Q."/>
            <person name="Zolan M.E."/>
            <person name="Pukkila P.J."/>
        </authorList>
    </citation>
    <scope>NUCLEOTIDE SEQUENCE [LARGE SCALE GENOMIC DNA]</scope>
    <source>
        <strain evidence="2">Okayama-7 / 130 / ATCC MYA-4618 / FGSC 9003</strain>
    </source>
</reference>
<dbReference type="InParanoid" id="A8NTI9"/>
<name>A8NTI9_COPC7</name>
<sequence length="416" mass="46545">MPHLTLAVMVRDRFACQHRNRGPQGSLPPLNRKGQLAHKTCPINQLPTEILEYIFVTTTTPTAAFLADHFQTRFSILRVCKLWNAVALSCPALWAVYYPNAAQLPHSKEILSRSVNHPLSLKLFSLDQKECPGFEETYRLFTDLAPRWHDLDIYLYDCMSLDFTAALPKTAPDFTTLKLDMTECLETAVAEVCAGIARHCSSLRHLEFRSAGIYFKAFVQLPWSQLASLSLVTSISEDEAGLILSVCTNASEVSLSVVKPSRGSSAIQENMVAVHPNLLHLRIGFLHLDPADFLSHFTTPALRTLDIQCSKSTLSNLSRFKSFLLRSKCQLESFGLGDNGYMRDPSLAASIVLLEPLQTATVLNLKLQRIRFRAVVEAVQKLRIGHPILRFLRSPGPGAGGVYVDRRLDKTRAMYY</sequence>
<dbReference type="OrthoDB" id="3365698at2759"/>
<accession>A8NTI9</accession>
<dbReference type="Gene3D" id="3.80.10.10">
    <property type="entry name" value="Ribonuclease Inhibitor"/>
    <property type="match status" value="1"/>
</dbReference>
<dbReference type="AlphaFoldDB" id="A8NTI9"/>